<feature type="non-terminal residue" evidence="1">
    <location>
        <position position="1"/>
    </location>
</feature>
<evidence type="ECO:0000313" key="1">
    <source>
        <dbReference type="EMBL" id="SVD10820.1"/>
    </source>
</evidence>
<protein>
    <submittedName>
        <fullName evidence="1">Uncharacterized protein</fullName>
    </submittedName>
</protein>
<sequence length="104" mass="11408">VVDTARHLDIEAMIQRFEERAKAVRQRTMPPVAGAERVAFIKQAEVDYQDFAMIADAEISLDGGILTIDLRPAICDAAIRGVGNLERETLAAMESIANARPRVS</sequence>
<organism evidence="1">
    <name type="scientific">marine metagenome</name>
    <dbReference type="NCBI Taxonomy" id="408172"/>
    <lineage>
        <taxon>unclassified sequences</taxon>
        <taxon>metagenomes</taxon>
        <taxon>ecological metagenomes</taxon>
    </lineage>
</organism>
<name>A0A382SLG2_9ZZZZ</name>
<accession>A0A382SLG2</accession>
<dbReference type="AlphaFoldDB" id="A0A382SLG2"/>
<proteinExistence type="predicted"/>
<reference evidence="1" key="1">
    <citation type="submission" date="2018-05" db="EMBL/GenBank/DDBJ databases">
        <authorList>
            <person name="Lanie J.A."/>
            <person name="Ng W.-L."/>
            <person name="Kazmierczak K.M."/>
            <person name="Andrzejewski T.M."/>
            <person name="Davidsen T.M."/>
            <person name="Wayne K.J."/>
            <person name="Tettelin H."/>
            <person name="Glass J.I."/>
            <person name="Rusch D."/>
            <person name="Podicherti R."/>
            <person name="Tsui H.-C.T."/>
            <person name="Winkler M.E."/>
        </authorList>
    </citation>
    <scope>NUCLEOTIDE SEQUENCE</scope>
</reference>
<gene>
    <name evidence="1" type="ORF">METZ01_LOCUS363674</name>
</gene>
<dbReference type="EMBL" id="UINC01130023">
    <property type="protein sequence ID" value="SVD10820.1"/>
    <property type="molecule type" value="Genomic_DNA"/>
</dbReference>